<dbReference type="InterPro" id="IPR023214">
    <property type="entry name" value="HAD_sf"/>
</dbReference>
<evidence type="ECO:0000256" key="4">
    <source>
        <dbReference type="ARBA" id="ARBA00022842"/>
    </source>
</evidence>
<sequence length="236" mass="26979">MEETTVRAVIFDMDGVLLNTEPISKQAFEQAFKSVKKILDEQTYQEILGRSLNDISYFLSDKFADIKIGEQIIQERDRFFLNYYQENHVEVLPGVCSFLEYLTKRKYKLAVATSASKETAEFLLKKANIFHYFDAFSFGSEVVNAKPNPEIFLNAAEKLEIEPAAAYIVEDAVSGIVGAISGGFIPVYIPEKEVDEEFTSEFKCQAFRDMESFHLHVIESNFQQALERVSMKIMDN</sequence>
<dbReference type="SUPFAM" id="SSF56784">
    <property type="entry name" value="HAD-like"/>
    <property type="match status" value="1"/>
</dbReference>
<dbReference type="NCBIfam" id="TIGR01509">
    <property type="entry name" value="HAD-SF-IA-v3"/>
    <property type="match status" value="1"/>
</dbReference>
<dbReference type="PRINTS" id="PR00413">
    <property type="entry name" value="HADHALOGNASE"/>
</dbReference>
<comment type="similarity">
    <text evidence="2">Belongs to the HAD-like hydrolase superfamily. CbbY/CbbZ/Gph/YieH family.</text>
</comment>
<dbReference type="GO" id="GO:0046872">
    <property type="term" value="F:metal ion binding"/>
    <property type="evidence" value="ECO:0007669"/>
    <property type="project" value="UniProtKB-KW"/>
</dbReference>
<dbReference type="InterPro" id="IPR041492">
    <property type="entry name" value="HAD_2"/>
</dbReference>
<dbReference type="CDD" id="cd07505">
    <property type="entry name" value="HAD_BPGM-like"/>
    <property type="match status" value="1"/>
</dbReference>
<name>A0AAW8RNJ1_ENTAV</name>
<dbReference type="InterPro" id="IPR006439">
    <property type="entry name" value="HAD-SF_hydro_IA"/>
</dbReference>
<dbReference type="InterPro" id="IPR023198">
    <property type="entry name" value="PGP-like_dom2"/>
</dbReference>
<evidence type="ECO:0000256" key="1">
    <source>
        <dbReference type="ARBA" id="ARBA00001946"/>
    </source>
</evidence>
<evidence type="ECO:0000313" key="6">
    <source>
        <dbReference type="EMBL" id="MDT2401594.1"/>
    </source>
</evidence>
<keyword evidence="4" id="KW-0460">Magnesium</keyword>
<dbReference type="Gene3D" id="3.40.50.1000">
    <property type="entry name" value="HAD superfamily/HAD-like"/>
    <property type="match status" value="1"/>
</dbReference>
<dbReference type="Pfam" id="PF13419">
    <property type="entry name" value="HAD_2"/>
    <property type="match status" value="1"/>
</dbReference>
<evidence type="ECO:0000313" key="7">
    <source>
        <dbReference type="Proteomes" id="UP001260773"/>
    </source>
</evidence>
<keyword evidence="3" id="KW-0479">Metal-binding</keyword>
<proteinExistence type="inferred from homology"/>
<dbReference type="GO" id="GO:0003824">
    <property type="term" value="F:catalytic activity"/>
    <property type="evidence" value="ECO:0007669"/>
    <property type="project" value="UniProtKB-ARBA"/>
</dbReference>
<dbReference type="InterPro" id="IPR051600">
    <property type="entry name" value="Beta-PGM-like"/>
</dbReference>
<dbReference type="PANTHER" id="PTHR46193">
    <property type="entry name" value="6-PHOSPHOGLUCONATE PHOSPHATASE"/>
    <property type="match status" value="1"/>
</dbReference>
<evidence type="ECO:0000256" key="2">
    <source>
        <dbReference type="ARBA" id="ARBA00006171"/>
    </source>
</evidence>
<dbReference type="Proteomes" id="UP001260773">
    <property type="component" value="Unassembled WGS sequence"/>
</dbReference>
<dbReference type="PANTHER" id="PTHR46193:SF18">
    <property type="entry name" value="HEXITOL PHOSPHATASE B"/>
    <property type="match status" value="1"/>
</dbReference>
<dbReference type="AlphaFoldDB" id="A0AAW8RNJ1"/>
<dbReference type="RefSeq" id="WP_048722396.1">
    <property type="nucleotide sequence ID" value="NZ_CAAKOC010000046.1"/>
</dbReference>
<dbReference type="Gene3D" id="1.10.150.240">
    <property type="entry name" value="Putative phosphatase, domain 2"/>
    <property type="match status" value="1"/>
</dbReference>
<comment type="cofactor">
    <cofactor evidence="1">
        <name>Mg(2+)</name>
        <dbReference type="ChEBI" id="CHEBI:18420"/>
    </cofactor>
</comment>
<dbReference type="SFLD" id="SFLDG01135">
    <property type="entry name" value="C1.5.6:_HAD__Beta-PGM__Phospha"/>
    <property type="match status" value="1"/>
</dbReference>
<protein>
    <submittedName>
        <fullName evidence="6">HAD family phosphatase</fullName>
    </submittedName>
</protein>
<dbReference type="SFLD" id="SFLDS00003">
    <property type="entry name" value="Haloacid_Dehalogenase"/>
    <property type="match status" value="1"/>
</dbReference>
<evidence type="ECO:0000256" key="5">
    <source>
        <dbReference type="ARBA" id="ARBA00023277"/>
    </source>
</evidence>
<organism evidence="6 7">
    <name type="scientific">Enterococcus avium</name>
    <name type="common">Streptococcus avium</name>
    <dbReference type="NCBI Taxonomy" id="33945"/>
    <lineage>
        <taxon>Bacteria</taxon>
        <taxon>Bacillati</taxon>
        <taxon>Bacillota</taxon>
        <taxon>Bacilli</taxon>
        <taxon>Lactobacillales</taxon>
        <taxon>Enterococcaceae</taxon>
        <taxon>Enterococcus</taxon>
    </lineage>
</organism>
<reference evidence="6" key="1">
    <citation type="submission" date="2023-03" db="EMBL/GenBank/DDBJ databases">
        <authorList>
            <person name="Shen W."/>
            <person name="Cai J."/>
        </authorList>
    </citation>
    <scope>NUCLEOTIDE SEQUENCE</scope>
    <source>
        <strain evidence="6">P33-2</strain>
    </source>
</reference>
<dbReference type="NCBIfam" id="TIGR01549">
    <property type="entry name" value="HAD-SF-IA-v1"/>
    <property type="match status" value="1"/>
</dbReference>
<accession>A0AAW8RNJ1</accession>
<keyword evidence="5" id="KW-0119">Carbohydrate metabolism</keyword>
<dbReference type="SFLD" id="SFLDG01129">
    <property type="entry name" value="C1.5:_HAD__Beta-PGM__Phosphata"/>
    <property type="match status" value="1"/>
</dbReference>
<comment type="caution">
    <text evidence="6">The sequence shown here is derived from an EMBL/GenBank/DDBJ whole genome shotgun (WGS) entry which is preliminary data.</text>
</comment>
<dbReference type="InterPro" id="IPR036412">
    <property type="entry name" value="HAD-like_sf"/>
</dbReference>
<gene>
    <name evidence="6" type="ORF">P7D43_04355</name>
</gene>
<evidence type="ECO:0000256" key="3">
    <source>
        <dbReference type="ARBA" id="ARBA00022723"/>
    </source>
</evidence>
<dbReference type="EMBL" id="JARPWH010000009">
    <property type="protein sequence ID" value="MDT2401594.1"/>
    <property type="molecule type" value="Genomic_DNA"/>
</dbReference>